<dbReference type="Pfam" id="PF06979">
    <property type="entry name" value="TMEM70"/>
    <property type="match status" value="1"/>
</dbReference>
<name>A0A9N9WPD7_9DIPT</name>
<proteinExistence type="inferred from homology"/>
<reference evidence="3" key="1">
    <citation type="submission" date="2022-01" db="EMBL/GenBank/DDBJ databases">
        <authorList>
            <person name="King R."/>
        </authorList>
    </citation>
    <scope>NUCLEOTIDE SEQUENCE</scope>
</reference>
<comment type="similarity">
    <text evidence="1">Belongs to the TMEM70 family.</text>
</comment>
<evidence type="ECO:0000313" key="3">
    <source>
        <dbReference type="EMBL" id="CAG9801056.1"/>
    </source>
</evidence>
<reference evidence="3" key="2">
    <citation type="submission" date="2022-10" db="EMBL/GenBank/DDBJ databases">
        <authorList>
            <consortium name="ENA_rothamsted_submissions"/>
            <consortium name="culmorum"/>
            <person name="King R."/>
        </authorList>
    </citation>
    <scope>NUCLEOTIDE SEQUENCE</scope>
</reference>
<protein>
    <recommendedName>
        <fullName evidence="5">Transmembrane protein 70 homolog, mitochondrial</fullName>
    </recommendedName>
</protein>
<accession>A0A9N9WPD7</accession>
<evidence type="ECO:0008006" key="5">
    <source>
        <dbReference type="Google" id="ProtNLM"/>
    </source>
</evidence>
<keyword evidence="2" id="KW-1133">Transmembrane helix</keyword>
<dbReference type="GO" id="GO:0033615">
    <property type="term" value="P:mitochondrial proton-transporting ATP synthase complex assembly"/>
    <property type="evidence" value="ECO:0007669"/>
    <property type="project" value="TreeGrafter"/>
</dbReference>
<keyword evidence="4" id="KW-1185">Reference proteome</keyword>
<sequence>MLLLKNINLIKNIAFSQQTKCCPLLNPSRGFHSSLLLYAQKDQKENQLESSDKIRVYYGTLTPQIRAVKVFSLTTSIVGVCAQPVLYEQAVRLGSSTPVIVAVCGFIGFFTFITPFLIHMITKKYVTELHYDKKNSEYIASVITFYLTKKQIKFKPEDVSVPDIPGMFASFNVKDKDSKKSHPLFVDPRLFEDTQHYIKIMGFDKPIDFQMDYAEKENTENKK</sequence>
<feature type="transmembrane region" description="Helical" evidence="2">
    <location>
        <begin position="70"/>
        <end position="87"/>
    </location>
</feature>
<evidence type="ECO:0000313" key="4">
    <source>
        <dbReference type="Proteomes" id="UP001153620"/>
    </source>
</evidence>
<dbReference type="PANTHER" id="PTHR13281">
    <property type="entry name" value="TRANSMEMBRANE PROTEIN 70, MITOCHONDRIAL"/>
    <property type="match status" value="1"/>
</dbReference>
<dbReference type="InterPro" id="IPR009724">
    <property type="entry name" value="TMEM70"/>
</dbReference>
<organism evidence="3 4">
    <name type="scientific">Chironomus riparius</name>
    <dbReference type="NCBI Taxonomy" id="315576"/>
    <lineage>
        <taxon>Eukaryota</taxon>
        <taxon>Metazoa</taxon>
        <taxon>Ecdysozoa</taxon>
        <taxon>Arthropoda</taxon>
        <taxon>Hexapoda</taxon>
        <taxon>Insecta</taxon>
        <taxon>Pterygota</taxon>
        <taxon>Neoptera</taxon>
        <taxon>Endopterygota</taxon>
        <taxon>Diptera</taxon>
        <taxon>Nematocera</taxon>
        <taxon>Chironomoidea</taxon>
        <taxon>Chironomidae</taxon>
        <taxon>Chironominae</taxon>
        <taxon>Chironomus</taxon>
    </lineage>
</organism>
<dbReference type="OrthoDB" id="156886at2759"/>
<evidence type="ECO:0000256" key="2">
    <source>
        <dbReference type="SAM" id="Phobius"/>
    </source>
</evidence>
<dbReference type="Proteomes" id="UP001153620">
    <property type="component" value="Chromosome 1"/>
</dbReference>
<dbReference type="AlphaFoldDB" id="A0A9N9WPD7"/>
<dbReference type="InterPro" id="IPR045325">
    <property type="entry name" value="TMEM70/TMEM186/TMEM223"/>
</dbReference>
<feature type="transmembrane region" description="Helical" evidence="2">
    <location>
        <begin position="99"/>
        <end position="118"/>
    </location>
</feature>
<dbReference type="GO" id="GO:0031966">
    <property type="term" value="C:mitochondrial membrane"/>
    <property type="evidence" value="ECO:0007669"/>
    <property type="project" value="TreeGrafter"/>
</dbReference>
<dbReference type="EMBL" id="OU895877">
    <property type="protein sequence ID" value="CAG9801056.1"/>
    <property type="molecule type" value="Genomic_DNA"/>
</dbReference>
<gene>
    <name evidence="3" type="ORF">CHIRRI_LOCUS3991</name>
</gene>
<dbReference type="PANTHER" id="PTHR13281:SF0">
    <property type="entry name" value="TRANSMEMBRANE PROTEIN 70, MITOCHONDRIAL"/>
    <property type="match status" value="1"/>
</dbReference>
<evidence type="ECO:0000256" key="1">
    <source>
        <dbReference type="ARBA" id="ARBA00005280"/>
    </source>
</evidence>
<keyword evidence="2" id="KW-0812">Transmembrane</keyword>
<keyword evidence="2" id="KW-0472">Membrane</keyword>